<name>A0A8S0UL32_OLEEU</name>
<evidence type="ECO:0000313" key="1">
    <source>
        <dbReference type="EMBL" id="CAA3018956.1"/>
    </source>
</evidence>
<dbReference type="EMBL" id="CACTIH010007978">
    <property type="protein sequence ID" value="CAA3018956.1"/>
    <property type="molecule type" value="Genomic_DNA"/>
</dbReference>
<evidence type="ECO:0008006" key="3">
    <source>
        <dbReference type="Google" id="ProtNLM"/>
    </source>
</evidence>
<feature type="non-terminal residue" evidence="1">
    <location>
        <position position="51"/>
    </location>
</feature>
<dbReference type="Gramene" id="OE9A048109T1">
    <property type="protein sequence ID" value="OE9A048109C1"/>
    <property type="gene ID" value="OE9A048109"/>
</dbReference>
<dbReference type="AlphaFoldDB" id="A0A8S0UL32"/>
<feature type="non-terminal residue" evidence="1">
    <location>
        <position position="1"/>
    </location>
</feature>
<proteinExistence type="predicted"/>
<keyword evidence="2" id="KW-1185">Reference proteome</keyword>
<reference evidence="1 2" key="1">
    <citation type="submission" date="2019-12" db="EMBL/GenBank/DDBJ databases">
        <authorList>
            <person name="Alioto T."/>
            <person name="Alioto T."/>
            <person name="Gomez Garrido J."/>
        </authorList>
    </citation>
    <scope>NUCLEOTIDE SEQUENCE [LARGE SCALE GENOMIC DNA]</scope>
</reference>
<accession>A0A8S0UL32</accession>
<comment type="caution">
    <text evidence="1">The sequence shown here is derived from an EMBL/GenBank/DDBJ whole genome shotgun (WGS) entry which is preliminary data.</text>
</comment>
<dbReference type="Proteomes" id="UP000594638">
    <property type="component" value="Unassembled WGS sequence"/>
</dbReference>
<sequence>GLIAILWDVENCLVPKDVRQEDIVGNIWMDLRSHPTIHGPMIVLSAYRDFD</sequence>
<organism evidence="1 2">
    <name type="scientific">Olea europaea subsp. europaea</name>
    <dbReference type="NCBI Taxonomy" id="158383"/>
    <lineage>
        <taxon>Eukaryota</taxon>
        <taxon>Viridiplantae</taxon>
        <taxon>Streptophyta</taxon>
        <taxon>Embryophyta</taxon>
        <taxon>Tracheophyta</taxon>
        <taxon>Spermatophyta</taxon>
        <taxon>Magnoliopsida</taxon>
        <taxon>eudicotyledons</taxon>
        <taxon>Gunneridae</taxon>
        <taxon>Pentapetalae</taxon>
        <taxon>asterids</taxon>
        <taxon>lamiids</taxon>
        <taxon>Lamiales</taxon>
        <taxon>Oleaceae</taxon>
        <taxon>Oleeae</taxon>
        <taxon>Olea</taxon>
    </lineage>
</organism>
<protein>
    <recommendedName>
        <fullName evidence="3">NYN domain-containing protein</fullName>
    </recommendedName>
</protein>
<dbReference type="OrthoDB" id="549353at2759"/>
<gene>
    <name evidence="1" type="ORF">OLEA9_A048109</name>
</gene>
<evidence type="ECO:0000313" key="2">
    <source>
        <dbReference type="Proteomes" id="UP000594638"/>
    </source>
</evidence>